<dbReference type="Proteomes" id="UP000267250">
    <property type="component" value="Chromosome"/>
</dbReference>
<dbReference type="EMBL" id="CP016379">
    <property type="protein sequence ID" value="AZR72037.1"/>
    <property type="molecule type" value="Genomic_DNA"/>
</dbReference>
<dbReference type="OrthoDB" id="9790239at2"/>
<accession>A0A3Q9HNQ0</accession>
<keyword evidence="2" id="KW-1185">Reference proteome</keyword>
<dbReference type="KEGG" id="aft:BBF96_00680"/>
<name>A0A3Q9HNQ0_9FIRM</name>
<reference evidence="1 2" key="1">
    <citation type="submission" date="2016-07" db="EMBL/GenBank/DDBJ databases">
        <title>Genome and transcriptome analysis of iron-reducing fermentative bacteria Anoxybacter fermentans.</title>
        <authorList>
            <person name="Zeng X."/>
            <person name="Shao Z."/>
        </authorList>
    </citation>
    <scope>NUCLEOTIDE SEQUENCE [LARGE SCALE GENOMIC DNA]</scope>
    <source>
        <strain evidence="1 2">DY22613</strain>
    </source>
</reference>
<proteinExistence type="predicted"/>
<protein>
    <submittedName>
        <fullName evidence="1">Uncharacterized protein</fullName>
    </submittedName>
</protein>
<organism evidence="1 2">
    <name type="scientific">Anoxybacter fermentans</name>
    <dbReference type="NCBI Taxonomy" id="1323375"/>
    <lineage>
        <taxon>Bacteria</taxon>
        <taxon>Bacillati</taxon>
        <taxon>Bacillota</taxon>
        <taxon>Clostridia</taxon>
        <taxon>Halanaerobiales</taxon>
        <taxon>Anoxybacter</taxon>
    </lineage>
</organism>
<evidence type="ECO:0000313" key="2">
    <source>
        <dbReference type="Proteomes" id="UP000267250"/>
    </source>
</evidence>
<gene>
    <name evidence="1" type="ORF">BBF96_00680</name>
</gene>
<evidence type="ECO:0000313" key="1">
    <source>
        <dbReference type="EMBL" id="AZR72037.1"/>
    </source>
</evidence>
<sequence length="175" mass="20846">MIDFTEFCPLKGLVIVDNEQEIKKENLYYSAFNTDQQEIEEYGIEKIFGHKYAHIMFYLLNFNLEKQRSNKFHTCTAISDFYTAFFEGFAEHLEIVSIDLGLEGMVKLDGLWDYGLELNAWLSYRDAQLRYFAVKNNCFFYHTALPDIEEYDNYIDLDFSLRRSYSFYLLSYLCS</sequence>
<dbReference type="AlphaFoldDB" id="A0A3Q9HNQ0"/>